<keyword evidence="8" id="KW-0175">Coiled coil</keyword>
<feature type="transmembrane region" description="Helical" evidence="10">
    <location>
        <begin position="109"/>
        <end position="129"/>
    </location>
</feature>
<feature type="transmembrane region" description="Helical" evidence="10">
    <location>
        <begin position="469"/>
        <end position="490"/>
    </location>
</feature>
<dbReference type="AlphaFoldDB" id="A0AAD8CR31"/>
<name>A0AAD8CR31_ACIOX</name>
<keyword evidence="4" id="KW-1003">Cell membrane</keyword>
<dbReference type="PANTHER" id="PTHR11328">
    <property type="entry name" value="MAJOR FACILITATOR SUPERFAMILY DOMAIN-CONTAINING PROTEIN"/>
    <property type="match status" value="1"/>
</dbReference>
<dbReference type="InterPro" id="IPR039672">
    <property type="entry name" value="MFS_2"/>
</dbReference>
<evidence type="ECO:0000256" key="5">
    <source>
        <dbReference type="ARBA" id="ARBA00022692"/>
    </source>
</evidence>
<feature type="transmembrane region" description="Helical" evidence="10">
    <location>
        <begin position="324"/>
        <end position="343"/>
    </location>
</feature>
<feature type="region of interest" description="Disordered" evidence="9">
    <location>
        <begin position="1"/>
        <end position="32"/>
    </location>
</feature>
<evidence type="ECO:0000256" key="9">
    <source>
        <dbReference type="SAM" id="MobiDB-lite"/>
    </source>
</evidence>
<evidence type="ECO:0000256" key="4">
    <source>
        <dbReference type="ARBA" id="ARBA00022475"/>
    </source>
</evidence>
<feature type="transmembrane region" description="Helical" evidence="10">
    <location>
        <begin position="422"/>
        <end position="449"/>
    </location>
</feature>
<gene>
    <name evidence="11" type="ORF">AOXY_G26358</name>
</gene>
<evidence type="ECO:0000256" key="7">
    <source>
        <dbReference type="ARBA" id="ARBA00023136"/>
    </source>
</evidence>
<comment type="caution">
    <text evidence="11">The sequence shown here is derived from an EMBL/GenBank/DDBJ whole genome shotgun (WGS) entry which is preliminary data.</text>
</comment>
<sequence length="520" mass="57988">MNEMQDKENPGPENRELNHGDPDRVSPSQKGAGRLPLSRKLCYAIGGAPYQMTANALAFFLQLFLLDVVQMEAFYVSMILFMGRAWDAVTDPVVGYLVSRSGMTRYGKLIPWMVLSMPFAVLMYFMLWFTPADTMSPAFSFSWYFISYCFFQTFMSCYHVPYSALNMFLGGDQRDRDSATAYRMGMEVFGTLAGATIQGQIVGVYHAKTAQTCGMLNSTELNSTSPLADTLSNTRRAYAIAASVLCGIQIVCCIIMFLGVKEHPAPLSPLGRTKMPFFSGLMCIVKHTSYVRLVFGFLFSSLAFQLSQGNLALFCTHAAGFGAYLQHLVLTLLVAATLSIPMWQFLLVKFGKKNTLFVGLSCFIPALISLASFKSSLALFFAMSAFAGSSLAVLYLLPWSMLPDVVDDFKVKNPTCTDLEPLFYSFYVFFNKFGGGVSLGISAMSLYFAGYKPGACSHKPAVITTLRVLFAPAPVVLLLLGMLIFYFYPINEERRREIKRELDRLQRREEETREDVNSTF</sequence>
<feature type="transmembrane region" description="Helical" evidence="10">
    <location>
        <begin position="355"/>
        <end position="373"/>
    </location>
</feature>
<evidence type="ECO:0000313" key="12">
    <source>
        <dbReference type="Proteomes" id="UP001230051"/>
    </source>
</evidence>
<keyword evidence="5 10" id="KW-0812">Transmembrane</keyword>
<dbReference type="GO" id="GO:0008643">
    <property type="term" value="P:carbohydrate transport"/>
    <property type="evidence" value="ECO:0007669"/>
    <property type="project" value="InterPro"/>
</dbReference>
<feature type="coiled-coil region" evidence="8">
    <location>
        <begin position="488"/>
        <end position="515"/>
    </location>
</feature>
<proteinExistence type="inferred from homology"/>
<keyword evidence="3" id="KW-0813">Transport</keyword>
<evidence type="ECO:0000256" key="1">
    <source>
        <dbReference type="ARBA" id="ARBA00004651"/>
    </source>
</evidence>
<dbReference type="Pfam" id="PF13347">
    <property type="entry name" value="MFS_2"/>
    <property type="match status" value="1"/>
</dbReference>
<dbReference type="PANTHER" id="PTHR11328:SF31">
    <property type="entry name" value="SODIUM-DEPENDENT LYSOPHOSPHATIDYLCHOLINE SYMPORTER 1 ISOFORM X1-RELATED"/>
    <property type="match status" value="1"/>
</dbReference>
<evidence type="ECO:0000256" key="8">
    <source>
        <dbReference type="SAM" id="Coils"/>
    </source>
</evidence>
<evidence type="ECO:0000256" key="3">
    <source>
        <dbReference type="ARBA" id="ARBA00022448"/>
    </source>
</evidence>
<keyword evidence="12" id="KW-1185">Reference proteome</keyword>
<comment type="subcellular location">
    <subcellularLocation>
        <location evidence="1">Cell membrane</location>
        <topology evidence="1">Multi-pass membrane protein</topology>
    </subcellularLocation>
</comment>
<feature type="transmembrane region" description="Helical" evidence="10">
    <location>
        <begin position="237"/>
        <end position="260"/>
    </location>
</feature>
<dbReference type="EMBL" id="JAGXEW010000028">
    <property type="protein sequence ID" value="KAK1156224.1"/>
    <property type="molecule type" value="Genomic_DNA"/>
</dbReference>
<keyword evidence="6 10" id="KW-1133">Transmembrane helix</keyword>
<feature type="transmembrane region" description="Helical" evidence="10">
    <location>
        <begin position="281"/>
        <end position="304"/>
    </location>
</feature>
<reference evidence="11" key="1">
    <citation type="submission" date="2022-02" db="EMBL/GenBank/DDBJ databases">
        <title>Atlantic sturgeon de novo genome assembly.</title>
        <authorList>
            <person name="Stock M."/>
            <person name="Klopp C."/>
            <person name="Guiguen Y."/>
            <person name="Cabau C."/>
            <person name="Parinello H."/>
            <person name="Santidrian Yebra-Pimentel E."/>
            <person name="Kuhl H."/>
            <person name="Dirks R.P."/>
            <person name="Guessner J."/>
            <person name="Wuertz S."/>
            <person name="Du K."/>
            <person name="Schartl M."/>
        </authorList>
    </citation>
    <scope>NUCLEOTIDE SEQUENCE</scope>
    <source>
        <strain evidence="11">STURGEONOMICS-FGT-2020</strain>
        <tissue evidence="11">Whole blood</tissue>
    </source>
</reference>
<evidence type="ECO:0000256" key="10">
    <source>
        <dbReference type="SAM" id="Phobius"/>
    </source>
</evidence>
<dbReference type="GO" id="GO:0005886">
    <property type="term" value="C:plasma membrane"/>
    <property type="evidence" value="ECO:0007669"/>
    <property type="project" value="UniProtKB-SubCell"/>
</dbReference>
<feature type="compositionally biased region" description="Basic and acidic residues" evidence="9">
    <location>
        <begin position="1"/>
        <end position="24"/>
    </location>
</feature>
<dbReference type="GO" id="GO:0015293">
    <property type="term" value="F:symporter activity"/>
    <property type="evidence" value="ECO:0007669"/>
    <property type="project" value="InterPro"/>
</dbReference>
<dbReference type="InterPro" id="IPR036259">
    <property type="entry name" value="MFS_trans_sf"/>
</dbReference>
<dbReference type="FunFam" id="1.20.1250.20:FF:000183">
    <property type="entry name" value="sodium-dependent lysophosphatidylcholine symporter 1 isoform X2"/>
    <property type="match status" value="1"/>
</dbReference>
<comment type="similarity">
    <text evidence="2">Belongs to the major facilitator superfamily.</text>
</comment>
<organism evidence="11 12">
    <name type="scientific">Acipenser oxyrinchus oxyrinchus</name>
    <dbReference type="NCBI Taxonomy" id="40147"/>
    <lineage>
        <taxon>Eukaryota</taxon>
        <taxon>Metazoa</taxon>
        <taxon>Chordata</taxon>
        <taxon>Craniata</taxon>
        <taxon>Vertebrata</taxon>
        <taxon>Euteleostomi</taxon>
        <taxon>Actinopterygii</taxon>
        <taxon>Chondrostei</taxon>
        <taxon>Acipenseriformes</taxon>
        <taxon>Acipenseridae</taxon>
        <taxon>Acipenser</taxon>
    </lineage>
</organism>
<feature type="transmembrane region" description="Helical" evidence="10">
    <location>
        <begin position="141"/>
        <end position="165"/>
    </location>
</feature>
<evidence type="ECO:0000313" key="11">
    <source>
        <dbReference type="EMBL" id="KAK1156224.1"/>
    </source>
</evidence>
<evidence type="ECO:0000256" key="2">
    <source>
        <dbReference type="ARBA" id="ARBA00008335"/>
    </source>
</evidence>
<feature type="transmembrane region" description="Helical" evidence="10">
    <location>
        <begin position="379"/>
        <end position="402"/>
    </location>
</feature>
<accession>A0AAD8CR31</accession>
<dbReference type="SUPFAM" id="SSF103473">
    <property type="entry name" value="MFS general substrate transporter"/>
    <property type="match status" value="1"/>
</dbReference>
<keyword evidence="7 10" id="KW-0472">Membrane</keyword>
<evidence type="ECO:0000256" key="6">
    <source>
        <dbReference type="ARBA" id="ARBA00022989"/>
    </source>
</evidence>
<protein>
    <submittedName>
        <fullName evidence="11">Uncharacterized protein</fullName>
    </submittedName>
</protein>
<dbReference type="Proteomes" id="UP001230051">
    <property type="component" value="Unassembled WGS sequence"/>
</dbReference>
<dbReference type="Gene3D" id="1.20.1250.20">
    <property type="entry name" value="MFS general substrate transporter like domains"/>
    <property type="match status" value="1"/>
</dbReference>